<accession>A0A844AYP0</accession>
<evidence type="ECO:0000313" key="1">
    <source>
        <dbReference type="EMBL" id="MQY43061.1"/>
    </source>
</evidence>
<gene>
    <name evidence="1" type="ORF">GG681_10455</name>
</gene>
<reference evidence="1 2" key="1">
    <citation type="submission" date="2019-10" db="EMBL/GenBank/DDBJ databases">
        <title>Epibacterium sp. nov., isolated from seawater.</title>
        <authorList>
            <person name="Zhang X."/>
            <person name="Li N."/>
        </authorList>
    </citation>
    <scope>NUCLEOTIDE SEQUENCE [LARGE SCALE GENOMIC DNA]</scope>
    <source>
        <strain evidence="1 2">SM1969</strain>
    </source>
</reference>
<dbReference type="EMBL" id="WIXK01000005">
    <property type="protein sequence ID" value="MQY43061.1"/>
    <property type="molecule type" value="Genomic_DNA"/>
</dbReference>
<dbReference type="InterPro" id="IPR007435">
    <property type="entry name" value="DUF484"/>
</dbReference>
<name>A0A844AYP0_9RHOB</name>
<dbReference type="InterPro" id="IPR029016">
    <property type="entry name" value="GAF-like_dom_sf"/>
</dbReference>
<comment type="caution">
    <text evidence="1">The sequence shown here is derived from an EMBL/GenBank/DDBJ whole genome shotgun (WGS) entry which is preliminary data.</text>
</comment>
<dbReference type="RefSeq" id="WP_153547873.1">
    <property type="nucleotide sequence ID" value="NZ_WIXK01000005.1"/>
</dbReference>
<evidence type="ECO:0000313" key="2">
    <source>
        <dbReference type="Proteomes" id="UP000436694"/>
    </source>
</evidence>
<dbReference type="AlphaFoldDB" id="A0A844AYP0"/>
<dbReference type="Gene3D" id="3.30.450.40">
    <property type="match status" value="1"/>
</dbReference>
<dbReference type="Pfam" id="PF04340">
    <property type="entry name" value="DUF484"/>
    <property type="match status" value="1"/>
</dbReference>
<dbReference type="Proteomes" id="UP000436694">
    <property type="component" value="Unassembled WGS sequence"/>
</dbReference>
<protein>
    <submittedName>
        <fullName evidence="1">DUF484 family protein</fullName>
    </submittedName>
</protein>
<sequence>MSSTAPLDARLREAILEKPDVILEDSSLMSALVAANDRAMGANVVDLRGIAMARLEARLDRLEDTHRSVIAAAYDNLTGTNQVHRAVLALIEPQNFPEFLLALSGPVSEALEIQNLVLVLESDDSASAAGLAAASSVIKIQPRGFVAHYLGQSSTAHPVSLRQVEEGDAEIHGDQAGWIRSEALMSLDLGTGRLPGLLVFGSEEPHQFSPQHGTDLLTFFAGTFERCLRNWLA</sequence>
<keyword evidence="2" id="KW-1185">Reference proteome</keyword>
<organism evidence="1 2">
    <name type="scientific">Tritonibacter aquimaris</name>
    <dbReference type="NCBI Taxonomy" id="2663379"/>
    <lineage>
        <taxon>Bacteria</taxon>
        <taxon>Pseudomonadati</taxon>
        <taxon>Pseudomonadota</taxon>
        <taxon>Alphaproteobacteria</taxon>
        <taxon>Rhodobacterales</taxon>
        <taxon>Paracoccaceae</taxon>
        <taxon>Tritonibacter</taxon>
    </lineage>
</organism>
<proteinExistence type="predicted"/>